<dbReference type="PANTHER" id="PTHR13243">
    <property type="entry name" value="HSPC111 PROTEIN-RELATED"/>
    <property type="match status" value="1"/>
</dbReference>
<evidence type="ECO:0000313" key="9">
    <source>
        <dbReference type="EMBL" id="KAF2397796.1"/>
    </source>
</evidence>
<feature type="region of interest" description="Disordered" evidence="8">
    <location>
        <begin position="1"/>
        <end position="26"/>
    </location>
</feature>
<dbReference type="OrthoDB" id="285729at2759"/>
<evidence type="ECO:0000256" key="2">
    <source>
        <dbReference type="ARBA" id="ARBA00004604"/>
    </source>
</evidence>
<proteinExistence type="inferred from homology"/>
<comment type="subunit">
    <text evidence="4">Component of the pre-66S ribosomal particle.</text>
</comment>
<evidence type="ECO:0000256" key="4">
    <source>
        <dbReference type="ARBA" id="ARBA00011187"/>
    </source>
</evidence>
<comment type="similarity">
    <text evidence="3">Belongs to the NOP16 family.</text>
</comment>
<accession>A0A6G1HPJ9</accession>
<dbReference type="GO" id="GO:1990904">
    <property type="term" value="C:ribonucleoprotein complex"/>
    <property type="evidence" value="ECO:0007669"/>
    <property type="project" value="UniProtKB-KW"/>
</dbReference>
<keyword evidence="6" id="KW-0539">Nucleus</keyword>
<keyword evidence="7" id="KW-0687">Ribonucleoprotein</keyword>
<dbReference type="AlphaFoldDB" id="A0A6G1HPJ9"/>
<protein>
    <recommendedName>
        <fullName evidence="5">Nucleolar protein 16</fullName>
    </recommendedName>
</protein>
<dbReference type="PANTHER" id="PTHR13243:SF1">
    <property type="entry name" value="NUCLEOLAR PROTEIN 16"/>
    <property type="match status" value="1"/>
</dbReference>
<evidence type="ECO:0000256" key="6">
    <source>
        <dbReference type="ARBA" id="ARBA00023242"/>
    </source>
</evidence>
<evidence type="ECO:0000256" key="8">
    <source>
        <dbReference type="SAM" id="MobiDB-lite"/>
    </source>
</evidence>
<evidence type="ECO:0000256" key="1">
    <source>
        <dbReference type="ARBA" id="ARBA00002889"/>
    </source>
</evidence>
<name>A0A6G1HPJ9_9PEZI</name>
<gene>
    <name evidence="9" type="ORF">EJ06DRAFT_532793</name>
</gene>
<dbReference type="EMBL" id="ML996702">
    <property type="protein sequence ID" value="KAF2397796.1"/>
    <property type="molecule type" value="Genomic_DNA"/>
</dbReference>
<comment type="subcellular location">
    <subcellularLocation>
        <location evidence="2">Nucleus</location>
        <location evidence="2">Nucleolus</location>
    </subcellularLocation>
</comment>
<reference evidence="9" key="1">
    <citation type="journal article" date="2020" name="Stud. Mycol.">
        <title>101 Dothideomycetes genomes: a test case for predicting lifestyles and emergence of pathogens.</title>
        <authorList>
            <person name="Haridas S."/>
            <person name="Albert R."/>
            <person name="Binder M."/>
            <person name="Bloem J."/>
            <person name="Labutti K."/>
            <person name="Salamov A."/>
            <person name="Andreopoulos B."/>
            <person name="Baker S."/>
            <person name="Barry K."/>
            <person name="Bills G."/>
            <person name="Bluhm B."/>
            <person name="Cannon C."/>
            <person name="Castanera R."/>
            <person name="Culley D."/>
            <person name="Daum C."/>
            <person name="Ezra D."/>
            <person name="Gonzalez J."/>
            <person name="Henrissat B."/>
            <person name="Kuo A."/>
            <person name="Liang C."/>
            <person name="Lipzen A."/>
            <person name="Lutzoni F."/>
            <person name="Magnuson J."/>
            <person name="Mondo S."/>
            <person name="Nolan M."/>
            <person name="Ohm R."/>
            <person name="Pangilinan J."/>
            <person name="Park H.-J."/>
            <person name="Ramirez L."/>
            <person name="Alfaro M."/>
            <person name="Sun H."/>
            <person name="Tritt A."/>
            <person name="Yoshinaga Y."/>
            <person name="Zwiers L.-H."/>
            <person name="Turgeon B."/>
            <person name="Goodwin S."/>
            <person name="Spatafora J."/>
            <person name="Crous P."/>
            <person name="Grigoriev I."/>
        </authorList>
    </citation>
    <scope>NUCLEOTIDE SEQUENCE</scope>
    <source>
        <strain evidence="9">CBS 262.69</strain>
    </source>
</reference>
<dbReference type="Pfam" id="PF09420">
    <property type="entry name" value="Nop16"/>
    <property type="match status" value="1"/>
</dbReference>
<comment type="function">
    <text evidence="1">Involved in the biogenesis of the 60S ribosomal subunit.</text>
</comment>
<keyword evidence="10" id="KW-1185">Reference proteome</keyword>
<dbReference type="GO" id="GO:0005730">
    <property type="term" value="C:nucleolus"/>
    <property type="evidence" value="ECO:0007669"/>
    <property type="project" value="UniProtKB-SubCell"/>
</dbReference>
<dbReference type="GO" id="GO:0042273">
    <property type="term" value="P:ribosomal large subunit biogenesis"/>
    <property type="evidence" value="ECO:0007669"/>
    <property type="project" value="TreeGrafter"/>
</dbReference>
<feature type="compositionally biased region" description="Basic residues" evidence="8">
    <location>
        <begin position="8"/>
        <end position="25"/>
    </location>
</feature>
<evidence type="ECO:0000313" key="10">
    <source>
        <dbReference type="Proteomes" id="UP000799640"/>
    </source>
</evidence>
<evidence type="ECO:0000256" key="7">
    <source>
        <dbReference type="ARBA" id="ARBA00023274"/>
    </source>
</evidence>
<evidence type="ECO:0000256" key="5">
    <source>
        <dbReference type="ARBA" id="ARBA00015522"/>
    </source>
</evidence>
<evidence type="ECO:0000256" key="3">
    <source>
        <dbReference type="ARBA" id="ARBA00008479"/>
    </source>
</evidence>
<dbReference type="Proteomes" id="UP000799640">
    <property type="component" value="Unassembled WGS sequence"/>
</dbReference>
<organism evidence="9 10">
    <name type="scientific">Trichodelitschia bisporula</name>
    <dbReference type="NCBI Taxonomy" id="703511"/>
    <lineage>
        <taxon>Eukaryota</taxon>
        <taxon>Fungi</taxon>
        <taxon>Dikarya</taxon>
        <taxon>Ascomycota</taxon>
        <taxon>Pezizomycotina</taxon>
        <taxon>Dothideomycetes</taxon>
        <taxon>Dothideomycetes incertae sedis</taxon>
        <taxon>Phaeotrichales</taxon>
        <taxon>Phaeotrichaceae</taxon>
        <taxon>Trichodelitschia</taxon>
    </lineage>
</organism>
<sequence>MGRELQKRKNRSSVPKVKRKPKRTNKILSNPIIRANWNPKETLTQNYRRLGLTSRLNHTTGGLQKTAASLPEPGAIQPEDADPLAINPRTATAVNTSEIRIERDPETGAILRVLDEKTDNPLNDPLNDLDDEYMIDSQALMFSNVPTRDGEETTETVRALEEKAASGVRKAPRKLSQRESEWVAKLVERHGDDYRAMTRDMKLNPFQNTEGELKRKVKKLMEQRAKSGTAEA</sequence>
<dbReference type="InterPro" id="IPR019002">
    <property type="entry name" value="Ribosome_biogenesis_Nop16"/>
</dbReference>